<feature type="compositionally biased region" description="Polar residues" evidence="7">
    <location>
        <begin position="302"/>
        <end position="312"/>
    </location>
</feature>
<evidence type="ECO:0000256" key="7">
    <source>
        <dbReference type="SAM" id="MobiDB-lite"/>
    </source>
</evidence>
<keyword evidence="3 6" id="KW-0336">GPI-anchor</keyword>
<name>A0A9W6T4V1_CANBO</name>
<feature type="region of interest" description="Disordered" evidence="7">
    <location>
        <begin position="297"/>
        <end position="325"/>
    </location>
</feature>
<dbReference type="Pfam" id="PF03198">
    <property type="entry name" value="Glyco_hydro_72"/>
    <property type="match status" value="1"/>
</dbReference>
<dbReference type="AlphaFoldDB" id="A0A9W6T4V1"/>
<evidence type="ECO:0000256" key="2">
    <source>
        <dbReference type="ARBA" id="ARBA00007528"/>
    </source>
</evidence>
<evidence type="ECO:0000256" key="5">
    <source>
        <dbReference type="ARBA" id="ARBA00023180"/>
    </source>
</evidence>
<keyword evidence="4" id="KW-0732">Signal</keyword>
<dbReference type="InterPro" id="IPR004886">
    <property type="entry name" value="Glucanosyltransferase"/>
</dbReference>
<organism evidence="8 9">
    <name type="scientific">Candida boidinii</name>
    <name type="common">Yeast</name>
    <dbReference type="NCBI Taxonomy" id="5477"/>
    <lineage>
        <taxon>Eukaryota</taxon>
        <taxon>Fungi</taxon>
        <taxon>Dikarya</taxon>
        <taxon>Ascomycota</taxon>
        <taxon>Saccharomycotina</taxon>
        <taxon>Pichiomycetes</taxon>
        <taxon>Pichiales</taxon>
        <taxon>Pichiaceae</taxon>
        <taxon>Ogataea</taxon>
        <taxon>Ogataea/Candida clade</taxon>
    </lineage>
</organism>
<dbReference type="GO" id="GO:0031505">
    <property type="term" value="P:fungal-type cell wall organization"/>
    <property type="evidence" value="ECO:0007669"/>
    <property type="project" value="TreeGrafter"/>
</dbReference>
<comment type="caution">
    <text evidence="8">The sequence shown here is derived from an EMBL/GenBank/DDBJ whole genome shotgun (WGS) entry which is preliminary data.</text>
</comment>
<dbReference type="EMBL" id="BSXN01002501">
    <property type="protein sequence ID" value="GME76781.1"/>
    <property type="molecule type" value="Genomic_DNA"/>
</dbReference>
<evidence type="ECO:0000256" key="3">
    <source>
        <dbReference type="ARBA" id="ARBA00022622"/>
    </source>
</evidence>
<protein>
    <recommendedName>
        <fullName evidence="6">1,3-beta-glucanosyltransferase</fullName>
        <ecNumber evidence="6">2.4.1.-</ecNumber>
    </recommendedName>
</protein>
<dbReference type="GO" id="GO:0098552">
    <property type="term" value="C:side of membrane"/>
    <property type="evidence" value="ECO:0007669"/>
    <property type="project" value="UniProtKB-KW"/>
</dbReference>
<dbReference type="Gene3D" id="3.20.20.80">
    <property type="entry name" value="Glycosidases"/>
    <property type="match status" value="1"/>
</dbReference>
<dbReference type="PANTHER" id="PTHR31468">
    <property type="entry name" value="1,3-BETA-GLUCANOSYLTRANSFERASE GAS1"/>
    <property type="match status" value="1"/>
</dbReference>
<keyword evidence="6" id="KW-0808">Transferase</keyword>
<comment type="function">
    <text evidence="6">Splits internally a 1,3-beta-glucan molecule and transfers the newly generated reducing end (the donor) to the non-reducing end of another 1,3-beta-glucan molecule (the acceptor) forming a 1,3-beta linkage, resulting in the elongation of 1,3-beta-glucan chains in the cell wall.</text>
</comment>
<comment type="similarity">
    <text evidence="2 6">Belongs to the glycosyl hydrolase 72 family.</text>
</comment>
<dbReference type="Proteomes" id="UP001165120">
    <property type="component" value="Unassembled WGS sequence"/>
</dbReference>
<evidence type="ECO:0000256" key="4">
    <source>
        <dbReference type="ARBA" id="ARBA00022729"/>
    </source>
</evidence>
<proteinExistence type="inferred from homology"/>
<gene>
    <name evidence="8" type="ORF">Cboi02_000531200</name>
</gene>
<dbReference type="GO" id="GO:0071970">
    <property type="term" value="P:fungal-type cell wall (1-&gt;3)-beta-D-glucan biosynthetic process"/>
    <property type="evidence" value="ECO:0007669"/>
    <property type="project" value="TreeGrafter"/>
</dbReference>
<evidence type="ECO:0000256" key="6">
    <source>
        <dbReference type="RuleBase" id="RU361209"/>
    </source>
</evidence>
<keyword evidence="5" id="KW-0325">Glycoprotein</keyword>
<dbReference type="GO" id="GO:0005886">
    <property type="term" value="C:plasma membrane"/>
    <property type="evidence" value="ECO:0007669"/>
    <property type="project" value="UniProtKB-SubCell"/>
</dbReference>
<reference evidence="8" key="1">
    <citation type="submission" date="2023-04" db="EMBL/GenBank/DDBJ databases">
        <title>Candida boidinii NBRC 10035.</title>
        <authorList>
            <person name="Ichikawa N."/>
            <person name="Sato H."/>
            <person name="Tonouchi N."/>
        </authorList>
    </citation>
    <scope>NUCLEOTIDE SEQUENCE</scope>
    <source>
        <strain evidence="8">NBRC 10035</strain>
    </source>
</reference>
<dbReference type="PANTHER" id="PTHR31468:SF14">
    <property type="entry name" value="1,3-BETA-GLUCANOSYLTRANSFERASE GAS4"/>
    <property type="match status" value="1"/>
</dbReference>
<dbReference type="EC" id="2.4.1.-" evidence="6"/>
<dbReference type="InterPro" id="IPR017853">
    <property type="entry name" value="GH"/>
</dbReference>
<dbReference type="GO" id="GO:0042124">
    <property type="term" value="F:1,3-beta-glucanosyltransferase activity"/>
    <property type="evidence" value="ECO:0007669"/>
    <property type="project" value="TreeGrafter"/>
</dbReference>
<evidence type="ECO:0000313" key="8">
    <source>
        <dbReference type="EMBL" id="GME76781.1"/>
    </source>
</evidence>
<comment type="subcellular location">
    <subcellularLocation>
        <location evidence="6">Cell membrane</location>
        <topology evidence="6">Lipid-anchor</topology>
        <topology evidence="6">GPI-anchor</topology>
    </subcellularLocation>
    <subcellularLocation>
        <location evidence="1">Membrane</location>
        <topology evidence="1">Lipid-anchor</topology>
        <topology evidence="1">GPI-anchor</topology>
    </subcellularLocation>
</comment>
<keyword evidence="6" id="KW-0449">Lipoprotein</keyword>
<sequence length="483" mass="55367">MYIYYQPGGSSGFNEDNDPLSDINKCVRDAYLFQKLGINTIRVYSISTKLNHDKCMSLFASLGIYVVLDVNTPLRGQHLNRYEPWTTYTSEYLDHIFKVSSEFSGYNNTLAYFIGNEIVNDPISAKVSPIYIKALTRDVKEFLSKNNLRQVPVGYSAADDLSYRISLAKYLACYTSSSFESVDFYGVNSYQWCGKQTFESSGYNILVNDYKDYSKPIFFSEYGCNVIQPRVFEEIKEIYSTKMASVFSGGLVYEFAQESNNYGLVDYDSKGDVHMLKDFFLLKDQITNLTMPASGDVRMSRSLPSSTLQTGTAVPKHHEGKTEPVEPVFGSKQYYEAVIGTSVFKSRNTNKVSNDDYCEEKYMNLETSDKLPVGIADHLIQSGISSYKIGKFVSLNETELQSTYKIYGVDGSLLKDKVAITINPRRKEDTISFKERIWGNGGSDRMSNQSFFFRDFWFSYFYFLFFILRFEHPQNFALIFNFF</sequence>
<dbReference type="SUPFAM" id="SSF51445">
    <property type="entry name" value="(Trans)glycosidases"/>
    <property type="match status" value="1"/>
</dbReference>
<evidence type="ECO:0000256" key="1">
    <source>
        <dbReference type="ARBA" id="ARBA00004589"/>
    </source>
</evidence>
<accession>A0A9W6T4V1</accession>
<keyword evidence="6" id="KW-0472">Membrane</keyword>
<evidence type="ECO:0000313" key="9">
    <source>
        <dbReference type="Proteomes" id="UP001165120"/>
    </source>
</evidence>
<keyword evidence="9" id="KW-1185">Reference proteome</keyword>